<evidence type="ECO:0000313" key="2">
    <source>
        <dbReference type="Proteomes" id="UP001379533"/>
    </source>
</evidence>
<dbReference type="Proteomes" id="UP001379533">
    <property type="component" value="Chromosome"/>
</dbReference>
<gene>
    <name evidence="1" type="ORF">LZC95_50225</name>
</gene>
<proteinExistence type="predicted"/>
<evidence type="ECO:0000313" key="1">
    <source>
        <dbReference type="EMBL" id="WXA94583.1"/>
    </source>
</evidence>
<dbReference type="EMBL" id="CP089982">
    <property type="protein sequence ID" value="WXA94583.1"/>
    <property type="molecule type" value="Genomic_DNA"/>
</dbReference>
<accession>A0ABZ2KB52</accession>
<reference evidence="1 2" key="1">
    <citation type="submission" date="2021-12" db="EMBL/GenBank/DDBJ databases">
        <title>Discovery of the Pendulisporaceae a myxobacterial family with distinct sporulation behavior and unique specialized metabolism.</title>
        <authorList>
            <person name="Garcia R."/>
            <person name="Popoff A."/>
            <person name="Bader C.D."/>
            <person name="Loehr J."/>
            <person name="Walesch S."/>
            <person name="Walt C."/>
            <person name="Boldt J."/>
            <person name="Bunk B."/>
            <person name="Haeckl F.J.F.P.J."/>
            <person name="Gunesch A.P."/>
            <person name="Birkelbach J."/>
            <person name="Nuebel U."/>
            <person name="Pietschmann T."/>
            <person name="Bach T."/>
            <person name="Mueller R."/>
        </authorList>
    </citation>
    <scope>NUCLEOTIDE SEQUENCE [LARGE SCALE GENOMIC DNA]</scope>
    <source>
        <strain evidence="1 2">MSr12523</strain>
    </source>
</reference>
<sequence length="214" mass="21402">MSVRLLGRLQLGAVFPRLADATQMLIAASAQSLAQAQVELPQIDADAGALEVDLGIVQTSIQGLAQTIALGPAAIVAGAMAAVSSGQMLAGLTATGPQIVTSLAAGMAELTAKAASMSARLGNLSVKKAAIQASVSGLKLAASFGAELGAILVKGDARLYVYEGSLRSLGAAIDAHIKGVGVDGMNLDAQVWVPLIVTDDAGTSASLQLLFPTP</sequence>
<organism evidence="1 2">
    <name type="scientific">Pendulispora brunnea</name>
    <dbReference type="NCBI Taxonomy" id="2905690"/>
    <lineage>
        <taxon>Bacteria</taxon>
        <taxon>Pseudomonadati</taxon>
        <taxon>Myxococcota</taxon>
        <taxon>Myxococcia</taxon>
        <taxon>Myxococcales</taxon>
        <taxon>Sorangiineae</taxon>
        <taxon>Pendulisporaceae</taxon>
        <taxon>Pendulispora</taxon>
    </lineage>
</organism>
<keyword evidence="2" id="KW-1185">Reference proteome</keyword>
<protein>
    <submittedName>
        <fullName evidence="1">Uncharacterized protein</fullName>
    </submittedName>
</protein>
<name>A0ABZ2KB52_9BACT</name>
<dbReference type="RefSeq" id="WP_394845193.1">
    <property type="nucleotide sequence ID" value="NZ_CP089982.1"/>
</dbReference>